<dbReference type="AlphaFoldDB" id="A0A9X3KXV3"/>
<accession>A0A9X3KXV3</accession>
<sequence>MIKINQIRSISEAEKLGSIDVAGFVVARSSCASALDLDQCRSLGSVLDCAHAVHPVGGVDDIGFCREIIAELKPRYLEFTVVDPEKTELSLAQLDALSRLDVGKIANGLFLLKDELSLLDRAAHMDALVQAGVEFFQIEVESLLDPEVRIGPKVRARIGEFFSRYPAMIGDSFSISVKVPDVHQRGYYLNLSVDDGRSYDFSQQHYALSSALRIIKGLRTAPGAPTRRRPRATAPYYD</sequence>
<dbReference type="Proteomes" id="UP001141992">
    <property type="component" value="Unassembled WGS sequence"/>
</dbReference>
<reference evidence="1" key="1">
    <citation type="submission" date="2022-12" db="EMBL/GenBank/DDBJ databases">
        <authorList>
            <person name="Voronina O.L."/>
            <person name="Kunda M.S."/>
            <person name="Ryzhova N."/>
            <person name="Aksenova E.I."/>
        </authorList>
    </citation>
    <scope>NUCLEOTIDE SEQUENCE</scope>
    <source>
        <strain evidence="1">SCCH136:Ach223948</strain>
    </source>
</reference>
<dbReference type="RefSeq" id="WP_054436555.1">
    <property type="nucleotide sequence ID" value="NZ_CP066291.1"/>
</dbReference>
<name>A0A9X3KXV3_ALCXX</name>
<evidence type="ECO:0000313" key="1">
    <source>
        <dbReference type="EMBL" id="MCZ8402238.1"/>
    </source>
</evidence>
<evidence type="ECO:0000313" key="2">
    <source>
        <dbReference type="Proteomes" id="UP001141992"/>
    </source>
</evidence>
<comment type="caution">
    <text evidence="1">The sequence shown here is derived from an EMBL/GenBank/DDBJ whole genome shotgun (WGS) entry which is preliminary data.</text>
</comment>
<dbReference type="GeneID" id="75277403"/>
<dbReference type="EMBL" id="JAPZVI010000007">
    <property type="protein sequence ID" value="MCZ8402238.1"/>
    <property type="molecule type" value="Genomic_DNA"/>
</dbReference>
<proteinExistence type="predicted"/>
<organism evidence="1 2">
    <name type="scientific">Alcaligenes xylosoxydans xylosoxydans</name>
    <name type="common">Achromobacter xylosoxidans</name>
    <dbReference type="NCBI Taxonomy" id="85698"/>
    <lineage>
        <taxon>Bacteria</taxon>
        <taxon>Pseudomonadati</taxon>
        <taxon>Pseudomonadota</taxon>
        <taxon>Betaproteobacteria</taxon>
        <taxon>Burkholderiales</taxon>
        <taxon>Alcaligenaceae</taxon>
        <taxon>Achromobacter</taxon>
    </lineage>
</organism>
<protein>
    <submittedName>
        <fullName evidence="1">Uncharacterized protein</fullName>
    </submittedName>
</protein>
<gene>
    <name evidence="1" type="ORF">O9570_12350</name>
</gene>